<evidence type="ECO:0000313" key="1">
    <source>
        <dbReference type="EMBL" id="QLG87651.1"/>
    </source>
</evidence>
<name>A0A7H9BI85_9NEIS</name>
<dbReference type="RefSeq" id="WP_179357732.1">
    <property type="nucleotide sequence ID" value="NZ_CP058627.1"/>
</dbReference>
<dbReference type="AlphaFoldDB" id="A0A7H9BI85"/>
<dbReference type="InterPro" id="IPR035198">
    <property type="entry name" value="SU10_MCP"/>
</dbReference>
<reference evidence="1 2" key="1">
    <citation type="submission" date="2020-07" db="EMBL/GenBank/DDBJ databases">
        <title>Complete genome sequence of Chitinibacter sp. 2T18.</title>
        <authorList>
            <person name="Bae J.-W."/>
            <person name="Choi J.-W."/>
        </authorList>
    </citation>
    <scope>NUCLEOTIDE SEQUENCE [LARGE SCALE GENOMIC DNA]</scope>
    <source>
        <strain evidence="1 2">2T18</strain>
    </source>
</reference>
<proteinExistence type="predicted"/>
<dbReference type="EMBL" id="CP058627">
    <property type="protein sequence ID" value="QLG87651.1"/>
    <property type="molecule type" value="Genomic_DNA"/>
</dbReference>
<organism evidence="1 2">
    <name type="scientific">Chitinibacter bivalviorum</name>
    <dbReference type="NCBI Taxonomy" id="2739434"/>
    <lineage>
        <taxon>Bacteria</taxon>
        <taxon>Pseudomonadati</taxon>
        <taxon>Pseudomonadota</taxon>
        <taxon>Betaproteobacteria</taxon>
        <taxon>Neisseriales</taxon>
        <taxon>Chitinibacteraceae</taxon>
        <taxon>Chitinibacter</taxon>
    </lineage>
</organism>
<dbReference type="KEGG" id="chiz:HQ393_04935"/>
<dbReference type="Pfam" id="PF17236">
    <property type="entry name" value="SU10_MCP"/>
    <property type="match status" value="1"/>
</dbReference>
<evidence type="ECO:0000313" key="2">
    <source>
        <dbReference type="Proteomes" id="UP000509597"/>
    </source>
</evidence>
<protein>
    <submittedName>
        <fullName evidence="1">DUF5309 domain-containing protein</fullName>
    </submittedName>
</protein>
<dbReference type="Proteomes" id="UP000509597">
    <property type="component" value="Chromosome"/>
</dbReference>
<accession>A0A7H9BI85</accession>
<gene>
    <name evidence="1" type="ORF">HQ393_04935</name>
</gene>
<sequence length="313" mass="33790">MAIQANTQLSFSYNQLTNQEDVADVIYNIAPTDTPFLSGIKKAKASNTLHEWITDDLAAPANNAAVEGDVFAAGSRPTPARLNNRTQISTKTVIVSRTQQSTSAYGFKKMLAYQLANASKELARDMEFALTQNNVTVAGNSTTARQQRGLEGWLATNSDLGASGVAPNYNTNVAPTDGTARAFTEAMLKNVLQKCFTQGGNPSMIMVGPSNKQTFSTFTAATTRFDNADDKKLVAAVDVYVSDFGTLKVVPNRFQRARSAFVLDLDYWALASLDGVRTQALPQNFDGEGAALVTEYCLEARQEKASGVVRDLT</sequence>
<keyword evidence="2" id="KW-1185">Reference proteome</keyword>